<sequence>MKIHSSSRFTALSSVNQQRFRTKLVNCKKKTTLLSWYALYLFVTCVGIFCESCSPRETKEEETAPSFQIVVDTRLKPSSQPLPRYQDGAPRPLATLTDKSGKQVDFVENELLVELATESELNAFLAKWRGTVLAVDRPKTVGIDASPTYLIRVQTEVADISKLKNNLSGLNTNGGSDIRVSSEAAMRLIAMGAETAITGKPVGINFLTTSDGFQDENLVEAPAFPNPGGDAKHQIINESGALVENWSPNPFNWTYMKSGGNFDIGVTSAWKVLERVGAFKNKVKIAVIDGGFGSGEDFPTPYEFNKASFAALDPTGPNENECTGGAVCRWHGWNVVNAAMGQVNNGIGAAGPAGPVGKLLAIRRSADIFNNLQSITLALFSGANIINMSFTARVPAILTWAIIPYNLATLRAHGAGKLLFASAGNDGEDINEEDCFIICWESAWWAPAENGGVIAVGAMKADVPFRRNNSNYGDEELDIWGPGSLWVGRDYDDNLPHVFTATSAASPYVAGVAALIWAANPGLDNEGVERILYETAHQGKSGQVERWPNAYSAVIRALGGTPPQITIGVQPTLQFGSCEMTFDFSANVVDPDNGPPQVTWTSDISGPLGSGNFLTRSLPDGTHHITATAMDGIGLTTSSNEIVLTVANAFKALMPRVEIISLTNHQTFTSNQTVTLEVGGLDPNKALGGLVASNVRWVSSRDGELGMGQRIFRTLTPGAHYIYVYYTGICGGTADDFRLIQITEKVLDGPPNMSITTPITNDIVVRANENGEGCLRVAGFGYDEEDHDFATIEWWETNRNDLQWKVLSFDQNTTVCLKLGPNATATTHEIRLRGKDKFGHTAYSAPLRVTVLPGLH</sequence>
<evidence type="ECO:0000256" key="6">
    <source>
        <dbReference type="SAM" id="Phobius"/>
    </source>
</evidence>
<dbReference type="STRING" id="688867.SAMN05660236_4440"/>
<dbReference type="Pfam" id="PF00082">
    <property type="entry name" value="Peptidase_S8"/>
    <property type="match status" value="1"/>
</dbReference>
<protein>
    <submittedName>
        <fullName evidence="8">Serine protease, subtilisin family</fullName>
    </submittedName>
</protein>
<name>A0A1T5M6C4_9BACT</name>
<dbReference type="GO" id="GO:0006508">
    <property type="term" value="P:proteolysis"/>
    <property type="evidence" value="ECO:0007669"/>
    <property type="project" value="UniProtKB-KW"/>
</dbReference>
<dbReference type="InterPro" id="IPR036852">
    <property type="entry name" value="Peptidase_S8/S53_dom_sf"/>
</dbReference>
<reference evidence="8 9" key="1">
    <citation type="submission" date="2017-02" db="EMBL/GenBank/DDBJ databases">
        <authorList>
            <person name="Peterson S.W."/>
        </authorList>
    </citation>
    <scope>NUCLEOTIDE SEQUENCE [LARGE SCALE GENOMIC DNA]</scope>
    <source>
        <strain evidence="8 9">DSM 25262</strain>
    </source>
</reference>
<proteinExistence type="inferred from homology"/>
<dbReference type="Gene3D" id="3.40.50.200">
    <property type="entry name" value="Peptidase S8/S53 domain"/>
    <property type="match status" value="1"/>
</dbReference>
<feature type="domain" description="Peptidase S8/S53" evidence="7">
    <location>
        <begin position="281"/>
        <end position="542"/>
    </location>
</feature>
<keyword evidence="2 5" id="KW-0645">Protease</keyword>
<evidence type="ECO:0000313" key="8">
    <source>
        <dbReference type="EMBL" id="SKC83388.1"/>
    </source>
</evidence>
<keyword evidence="6" id="KW-1133">Transmembrane helix</keyword>
<dbReference type="AlphaFoldDB" id="A0A1T5M6C4"/>
<evidence type="ECO:0000256" key="3">
    <source>
        <dbReference type="ARBA" id="ARBA00022801"/>
    </source>
</evidence>
<keyword evidence="3 5" id="KW-0378">Hydrolase</keyword>
<keyword evidence="6" id="KW-0472">Membrane</keyword>
<evidence type="ECO:0000256" key="5">
    <source>
        <dbReference type="PROSITE-ProRule" id="PRU01240"/>
    </source>
</evidence>
<organism evidence="8 9">
    <name type="scientific">Ohtaekwangia koreensis</name>
    <dbReference type="NCBI Taxonomy" id="688867"/>
    <lineage>
        <taxon>Bacteria</taxon>
        <taxon>Pseudomonadati</taxon>
        <taxon>Bacteroidota</taxon>
        <taxon>Cytophagia</taxon>
        <taxon>Cytophagales</taxon>
        <taxon>Fulvivirgaceae</taxon>
        <taxon>Ohtaekwangia</taxon>
    </lineage>
</organism>
<feature type="transmembrane region" description="Helical" evidence="6">
    <location>
        <begin position="31"/>
        <end position="49"/>
    </location>
</feature>
<keyword evidence="6" id="KW-0812">Transmembrane</keyword>
<dbReference type="Proteomes" id="UP000190961">
    <property type="component" value="Unassembled WGS sequence"/>
</dbReference>
<dbReference type="InterPro" id="IPR050131">
    <property type="entry name" value="Peptidase_S8_subtilisin-like"/>
</dbReference>
<dbReference type="InterPro" id="IPR000209">
    <property type="entry name" value="Peptidase_S8/S53_dom"/>
</dbReference>
<feature type="active site" description="Charge relay system" evidence="5">
    <location>
        <position position="331"/>
    </location>
</feature>
<evidence type="ECO:0000256" key="4">
    <source>
        <dbReference type="ARBA" id="ARBA00022825"/>
    </source>
</evidence>
<evidence type="ECO:0000259" key="7">
    <source>
        <dbReference type="Pfam" id="PF00082"/>
    </source>
</evidence>
<evidence type="ECO:0000256" key="2">
    <source>
        <dbReference type="ARBA" id="ARBA00022670"/>
    </source>
</evidence>
<feature type="active site" description="Charge relay system" evidence="5">
    <location>
        <position position="289"/>
    </location>
</feature>
<gene>
    <name evidence="8" type="ORF">SAMN05660236_4440</name>
</gene>
<dbReference type="GO" id="GO:0005615">
    <property type="term" value="C:extracellular space"/>
    <property type="evidence" value="ECO:0007669"/>
    <property type="project" value="TreeGrafter"/>
</dbReference>
<keyword evidence="9" id="KW-1185">Reference proteome</keyword>
<dbReference type="SUPFAM" id="SSF52743">
    <property type="entry name" value="Subtilisin-like"/>
    <property type="match status" value="1"/>
</dbReference>
<comment type="similarity">
    <text evidence="1 5">Belongs to the peptidase S8 family.</text>
</comment>
<dbReference type="PANTHER" id="PTHR43806">
    <property type="entry name" value="PEPTIDASE S8"/>
    <property type="match status" value="1"/>
</dbReference>
<dbReference type="PROSITE" id="PS51892">
    <property type="entry name" value="SUBTILASE"/>
    <property type="match status" value="1"/>
</dbReference>
<accession>A0A1T5M6C4</accession>
<dbReference type="EMBL" id="FUZU01000003">
    <property type="protein sequence ID" value="SKC83388.1"/>
    <property type="molecule type" value="Genomic_DNA"/>
</dbReference>
<keyword evidence="4 5" id="KW-0720">Serine protease</keyword>
<dbReference type="GO" id="GO:0004252">
    <property type="term" value="F:serine-type endopeptidase activity"/>
    <property type="evidence" value="ECO:0007669"/>
    <property type="project" value="UniProtKB-UniRule"/>
</dbReference>
<dbReference type="PANTHER" id="PTHR43806:SF11">
    <property type="entry name" value="CEREVISIN-RELATED"/>
    <property type="match status" value="1"/>
</dbReference>
<feature type="active site" description="Charge relay system" evidence="5">
    <location>
        <position position="503"/>
    </location>
</feature>
<evidence type="ECO:0000313" key="9">
    <source>
        <dbReference type="Proteomes" id="UP000190961"/>
    </source>
</evidence>
<evidence type="ECO:0000256" key="1">
    <source>
        <dbReference type="ARBA" id="ARBA00011073"/>
    </source>
</evidence>